<protein>
    <submittedName>
        <fullName evidence="1">Recombinase</fullName>
    </submittedName>
</protein>
<accession>A0A221MGR0</accession>
<dbReference type="OrthoDB" id="9797501at2"/>
<dbReference type="EMBL" id="CP022437">
    <property type="protein sequence ID" value="ASN06825.1"/>
    <property type="molecule type" value="Genomic_DNA"/>
</dbReference>
<organism evidence="1 2">
    <name type="scientific">Virgibacillus necropolis</name>
    <dbReference type="NCBI Taxonomy" id="163877"/>
    <lineage>
        <taxon>Bacteria</taxon>
        <taxon>Bacillati</taxon>
        <taxon>Bacillota</taxon>
        <taxon>Bacilli</taxon>
        <taxon>Bacillales</taxon>
        <taxon>Bacillaceae</taxon>
        <taxon>Virgibacillus</taxon>
    </lineage>
</organism>
<dbReference type="AlphaFoldDB" id="A0A221MGR0"/>
<name>A0A221MGR0_9BACI</name>
<dbReference type="Gene3D" id="1.10.10.60">
    <property type="entry name" value="Homeodomain-like"/>
    <property type="match status" value="1"/>
</dbReference>
<evidence type="ECO:0000313" key="1">
    <source>
        <dbReference type="EMBL" id="ASN06825.1"/>
    </source>
</evidence>
<evidence type="ECO:0000313" key="2">
    <source>
        <dbReference type="Proteomes" id="UP000204391"/>
    </source>
</evidence>
<reference evidence="1 2" key="1">
    <citation type="journal article" date="2003" name="Int. J. Syst. Evol. Microbiol.">
        <title>Virgibacillus carmonensis sp. nov., Virgibacillus necropolis sp. nov. and Virgibacillus picturae sp. nov., three novel species isolated from deteriorated mural paintings, transfer of the species of the genus salibacillus to Virgibacillus, as Virgibacillus marismortui comb. nov. and Virgibacillus salexigens comb. nov., and emended description of the genus Virgibacillus.</title>
        <authorList>
            <person name="Heyrman J."/>
            <person name="Logan N.A."/>
            <person name="Busse H.J."/>
            <person name="Balcaen A."/>
            <person name="Lebbe L."/>
            <person name="Rodriguez-Diaz M."/>
            <person name="Swings J."/>
            <person name="De Vos P."/>
        </authorList>
    </citation>
    <scope>NUCLEOTIDE SEQUENCE [LARGE SCALE GENOMIC DNA]</scope>
    <source>
        <strain evidence="1 2">LMG 19488</strain>
    </source>
</reference>
<sequence>MHDLRRKYRERLLFWLVDEERERIRTAQKEGIAIAKQQGKFRGGKKKYHAEATGKDKVIYDRVVQLLHQHKSVMDVHREVGISIYAIKVH</sequence>
<keyword evidence="2" id="KW-1185">Reference proteome</keyword>
<proteinExistence type="predicted"/>
<dbReference type="Proteomes" id="UP000204391">
    <property type="component" value="Chromosome"/>
</dbReference>
<gene>
    <name evidence="1" type="ORF">CFK40_18260</name>
</gene>
<dbReference type="KEGG" id="vne:CFK40_18260"/>